<dbReference type="InterPro" id="IPR008042">
    <property type="entry name" value="Retrotrans_Pao"/>
</dbReference>
<comment type="caution">
    <text evidence="1">The sequence shown here is derived from an EMBL/GenBank/DDBJ whole genome shotgun (WGS) entry which is preliminary data.</text>
</comment>
<evidence type="ECO:0000313" key="1">
    <source>
        <dbReference type="EMBL" id="GFQ64757.1"/>
    </source>
</evidence>
<gene>
    <name evidence="1" type="primary">AVEN_230196_1</name>
    <name evidence="1" type="ORF">TNCT_529991</name>
</gene>
<dbReference type="OrthoDB" id="6568937at2759"/>
<dbReference type="AlphaFoldDB" id="A0A8X6H0K7"/>
<dbReference type="PANTHER" id="PTHR22955:SF66">
    <property type="entry name" value="INTEGRASE CATALYTIC DOMAIN-CONTAINING PROTEIN"/>
    <property type="match status" value="1"/>
</dbReference>
<keyword evidence="2" id="KW-1185">Reference proteome</keyword>
<dbReference type="Pfam" id="PF05380">
    <property type="entry name" value="Peptidase_A17"/>
    <property type="match status" value="1"/>
</dbReference>
<reference evidence="1" key="1">
    <citation type="submission" date="2020-07" db="EMBL/GenBank/DDBJ databases">
        <title>Multicomponent nature underlies the extraordinary mechanical properties of spider dragline silk.</title>
        <authorList>
            <person name="Kono N."/>
            <person name="Nakamura H."/>
            <person name="Mori M."/>
            <person name="Yoshida Y."/>
            <person name="Ohtoshi R."/>
            <person name="Malay A.D."/>
            <person name="Moran D.A.P."/>
            <person name="Tomita M."/>
            <person name="Numata K."/>
            <person name="Arakawa K."/>
        </authorList>
    </citation>
    <scope>NUCLEOTIDE SEQUENCE</scope>
</reference>
<evidence type="ECO:0000313" key="2">
    <source>
        <dbReference type="Proteomes" id="UP000887116"/>
    </source>
</evidence>
<protein>
    <submittedName>
        <fullName evidence="1">Integrase_H2C2 domain-containing protein</fullName>
    </submittedName>
</protein>
<proteinExistence type="predicted"/>
<dbReference type="EMBL" id="BMAO01000147">
    <property type="protein sequence ID" value="GFQ64757.1"/>
    <property type="molecule type" value="Genomic_DNA"/>
</dbReference>
<organism evidence="1 2">
    <name type="scientific">Trichonephila clavata</name>
    <name type="common">Joro spider</name>
    <name type="synonym">Nephila clavata</name>
    <dbReference type="NCBI Taxonomy" id="2740835"/>
    <lineage>
        <taxon>Eukaryota</taxon>
        <taxon>Metazoa</taxon>
        <taxon>Ecdysozoa</taxon>
        <taxon>Arthropoda</taxon>
        <taxon>Chelicerata</taxon>
        <taxon>Arachnida</taxon>
        <taxon>Araneae</taxon>
        <taxon>Araneomorphae</taxon>
        <taxon>Entelegynae</taxon>
        <taxon>Araneoidea</taxon>
        <taxon>Nephilidae</taxon>
        <taxon>Trichonephila</taxon>
    </lineage>
</organism>
<accession>A0A8X6H0K7</accession>
<dbReference type="Proteomes" id="UP000887116">
    <property type="component" value="Unassembled WGS sequence"/>
</dbReference>
<dbReference type="PANTHER" id="PTHR22955">
    <property type="entry name" value="RETROTRANSPOSON"/>
    <property type="match status" value="1"/>
</dbReference>
<name>A0A8X6H0K7_TRICU</name>
<sequence>MQVGKPLQRAFFLRIECGNKVQIKLVQAKSRVTPPKKDPITKTKTEMSIPKLELLATVIGTRLVQSVRTSLNILNIQTLYWTDSKVVLCWIKNSGKTFVHNRIKEIHSSSSKEDRGCNAQTLFSLCWWEGPIWLKNCASWPDTQDSDFTDALELATEERKPTVTTNLSLNNSDSNFFEWTKRVSKFSSIDRTLAYVKRFPLNAKSAAHGQKDSLLKETLEKKNSQNLSSKFSFSYRKILLAKIVDSYHRTLSLTLIPMSFSE</sequence>